<organism evidence="12 13">
    <name type="scientific">Advenella kashmirensis W13003</name>
    <dbReference type="NCBI Taxonomy" id="1424334"/>
    <lineage>
        <taxon>Bacteria</taxon>
        <taxon>Pseudomonadati</taxon>
        <taxon>Pseudomonadota</taxon>
        <taxon>Betaproteobacteria</taxon>
        <taxon>Burkholderiales</taxon>
        <taxon>Alcaligenaceae</taxon>
    </lineage>
</organism>
<keyword evidence="10" id="KW-0472">Membrane</keyword>
<feature type="domain" description="ABC transporter" evidence="11">
    <location>
        <begin position="4"/>
        <end position="240"/>
    </location>
</feature>
<dbReference type="GO" id="GO:0005524">
    <property type="term" value="F:ATP binding"/>
    <property type="evidence" value="ECO:0007669"/>
    <property type="project" value="UniProtKB-KW"/>
</dbReference>
<evidence type="ECO:0000313" key="12">
    <source>
        <dbReference type="EMBL" id="ETF02527.1"/>
    </source>
</evidence>
<dbReference type="eggNOG" id="COG1120">
    <property type="taxonomic scope" value="Bacteria"/>
</dbReference>
<keyword evidence="7 12" id="KW-0067">ATP-binding</keyword>
<dbReference type="PANTHER" id="PTHR42771:SF2">
    <property type="entry name" value="IRON(3+)-HYDROXAMATE IMPORT ATP-BINDING PROTEIN FHUC"/>
    <property type="match status" value="1"/>
</dbReference>
<comment type="subcellular location">
    <subcellularLocation>
        <location evidence="1">Cell membrane</location>
        <topology evidence="1">Peripheral membrane protein</topology>
    </subcellularLocation>
</comment>
<dbReference type="Proteomes" id="UP000018733">
    <property type="component" value="Unassembled WGS sequence"/>
</dbReference>
<reference evidence="12 13" key="1">
    <citation type="journal article" date="2014" name="Genome Announc.">
        <title>Draft Genome Sequence of Advenella kashmirensis Strain W13003, a Polycyclic Aromatic Hydrocarbon-Degrading Bacterium.</title>
        <authorList>
            <person name="Wang X."/>
            <person name="Jin D."/>
            <person name="Zhou L."/>
            <person name="Wu L."/>
            <person name="An W."/>
            <person name="Zhao L."/>
        </authorList>
    </citation>
    <scope>NUCLEOTIDE SEQUENCE [LARGE SCALE GENOMIC DNA]</scope>
    <source>
        <strain evidence="12 13">W13003</strain>
    </source>
</reference>
<comment type="similarity">
    <text evidence="2">Belongs to the ABC transporter superfamily.</text>
</comment>
<dbReference type="InterPro" id="IPR027417">
    <property type="entry name" value="P-loop_NTPase"/>
</dbReference>
<keyword evidence="9" id="KW-0406">Ion transport</keyword>
<dbReference type="PATRIC" id="fig|1424334.3.peg.1318"/>
<comment type="caution">
    <text evidence="12">The sequence shown here is derived from an EMBL/GenBank/DDBJ whole genome shotgun (WGS) entry which is preliminary data.</text>
</comment>
<dbReference type="InterPro" id="IPR003439">
    <property type="entry name" value="ABC_transporter-like_ATP-bd"/>
</dbReference>
<dbReference type="GO" id="GO:0005886">
    <property type="term" value="C:plasma membrane"/>
    <property type="evidence" value="ECO:0007669"/>
    <property type="project" value="UniProtKB-SubCell"/>
</dbReference>
<evidence type="ECO:0000256" key="6">
    <source>
        <dbReference type="ARBA" id="ARBA00022741"/>
    </source>
</evidence>
<evidence type="ECO:0000256" key="1">
    <source>
        <dbReference type="ARBA" id="ARBA00004202"/>
    </source>
</evidence>
<dbReference type="Gene3D" id="3.40.50.300">
    <property type="entry name" value="P-loop containing nucleotide triphosphate hydrolases"/>
    <property type="match status" value="1"/>
</dbReference>
<dbReference type="InterPro" id="IPR003593">
    <property type="entry name" value="AAA+_ATPase"/>
</dbReference>
<proteinExistence type="inferred from homology"/>
<dbReference type="SMART" id="SM00382">
    <property type="entry name" value="AAA"/>
    <property type="match status" value="1"/>
</dbReference>
<keyword evidence="8" id="KW-0408">Iron</keyword>
<keyword evidence="3" id="KW-0813">Transport</keyword>
<dbReference type="Pfam" id="PF00005">
    <property type="entry name" value="ABC_tran"/>
    <property type="match status" value="1"/>
</dbReference>
<dbReference type="SUPFAM" id="SSF52540">
    <property type="entry name" value="P-loop containing nucleoside triphosphate hydrolases"/>
    <property type="match status" value="1"/>
</dbReference>
<dbReference type="AlphaFoldDB" id="V8QSE4"/>
<dbReference type="OrthoDB" id="5296765at2"/>
<dbReference type="STRING" id="1424334.W822_06605"/>
<evidence type="ECO:0000256" key="7">
    <source>
        <dbReference type="ARBA" id="ARBA00022840"/>
    </source>
</evidence>
<protein>
    <submittedName>
        <fullName evidence="12">Iron-enterobactin transporter ATP-binding protein</fullName>
    </submittedName>
</protein>
<dbReference type="GO" id="GO:0006826">
    <property type="term" value="P:iron ion transport"/>
    <property type="evidence" value="ECO:0007669"/>
    <property type="project" value="UniProtKB-KW"/>
</dbReference>
<keyword evidence="4" id="KW-1003">Cell membrane</keyword>
<gene>
    <name evidence="12" type="ORF">W822_06605</name>
</gene>
<dbReference type="InterPro" id="IPR051535">
    <property type="entry name" value="Siderophore_ABC-ATPase"/>
</dbReference>
<evidence type="ECO:0000256" key="2">
    <source>
        <dbReference type="ARBA" id="ARBA00005417"/>
    </source>
</evidence>
<dbReference type="GO" id="GO:0016887">
    <property type="term" value="F:ATP hydrolysis activity"/>
    <property type="evidence" value="ECO:0007669"/>
    <property type="project" value="InterPro"/>
</dbReference>
<dbReference type="FunFam" id="3.40.50.300:FF:000134">
    <property type="entry name" value="Iron-enterobactin ABC transporter ATP-binding protein"/>
    <property type="match status" value="1"/>
</dbReference>
<evidence type="ECO:0000256" key="10">
    <source>
        <dbReference type="ARBA" id="ARBA00023136"/>
    </source>
</evidence>
<keyword evidence="5" id="KW-0410">Iron transport</keyword>
<keyword evidence="6" id="KW-0547">Nucleotide-binding</keyword>
<evidence type="ECO:0000256" key="4">
    <source>
        <dbReference type="ARBA" id="ARBA00022475"/>
    </source>
</evidence>
<dbReference type="CDD" id="cd03214">
    <property type="entry name" value="ABC_Iron-Siderophores_B12_Hemin"/>
    <property type="match status" value="1"/>
</dbReference>
<dbReference type="PROSITE" id="PS50893">
    <property type="entry name" value="ABC_TRANSPORTER_2"/>
    <property type="match status" value="1"/>
</dbReference>
<evidence type="ECO:0000256" key="3">
    <source>
        <dbReference type="ARBA" id="ARBA00022448"/>
    </source>
</evidence>
<name>V8QSE4_9BURK</name>
<dbReference type="InterPro" id="IPR017871">
    <property type="entry name" value="ABC_transporter-like_CS"/>
</dbReference>
<accession>V8QSE4</accession>
<keyword evidence="13" id="KW-1185">Reference proteome</keyword>
<dbReference type="HOGENOM" id="CLU_000604_1_11_4"/>
<evidence type="ECO:0000313" key="13">
    <source>
        <dbReference type="Proteomes" id="UP000018733"/>
    </source>
</evidence>
<dbReference type="PANTHER" id="PTHR42771">
    <property type="entry name" value="IRON(3+)-HYDROXAMATE IMPORT ATP-BINDING PROTEIN FHUC"/>
    <property type="match status" value="1"/>
</dbReference>
<evidence type="ECO:0000256" key="8">
    <source>
        <dbReference type="ARBA" id="ARBA00023004"/>
    </source>
</evidence>
<sequence>MNTLQAQNVTLKYDSHVVIDSISVDIPRGKITVLIGSNGCGKSTMLKAFGRLLTPASGQVLLNGKDIQRYPNAKVAHEVAVLPQTPIVPEGVTVFQLACLGRYPHQSWWQQWTREDEAAVDRALQQTQLTQLKNRRVDSLSGGQRQRAWIAMTLAQDTNTLLLDEPTTYLDLAHQIDVLDLLYDLNIQQNKTIVMVLHDLNLACRYAHHIIALNNGSVYAQGAPEQIMNAPMVKAVFGLGCQIVADPLYGSPMCIPMGKGRTYGQ</sequence>
<evidence type="ECO:0000256" key="9">
    <source>
        <dbReference type="ARBA" id="ARBA00023065"/>
    </source>
</evidence>
<dbReference type="PROSITE" id="PS00211">
    <property type="entry name" value="ABC_TRANSPORTER_1"/>
    <property type="match status" value="1"/>
</dbReference>
<dbReference type="EMBL" id="AYXT01000009">
    <property type="protein sequence ID" value="ETF02527.1"/>
    <property type="molecule type" value="Genomic_DNA"/>
</dbReference>
<evidence type="ECO:0000259" key="11">
    <source>
        <dbReference type="PROSITE" id="PS50893"/>
    </source>
</evidence>
<evidence type="ECO:0000256" key="5">
    <source>
        <dbReference type="ARBA" id="ARBA00022496"/>
    </source>
</evidence>